<organism evidence="1 2">
    <name type="scientific">Roseiarcus fermentans</name>
    <dbReference type="NCBI Taxonomy" id="1473586"/>
    <lineage>
        <taxon>Bacteria</taxon>
        <taxon>Pseudomonadati</taxon>
        <taxon>Pseudomonadota</taxon>
        <taxon>Alphaproteobacteria</taxon>
        <taxon>Hyphomicrobiales</taxon>
        <taxon>Roseiarcaceae</taxon>
        <taxon>Roseiarcus</taxon>
    </lineage>
</organism>
<evidence type="ECO:0000313" key="1">
    <source>
        <dbReference type="EMBL" id="RBP06268.1"/>
    </source>
</evidence>
<proteinExistence type="predicted"/>
<name>A0A366EV64_9HYPH</name>
<gene>
    <name evidence="1" type="ORF">DFR50_13246</name>
</gene>
<accession>A0A366EV64</accession>
<sequence length="226" mass="25535">MANGLSDPPFSRTFDQSLVIRPRLPIYDGIFHLGPDTLIASHPPHKHIAEHLHDHLYHMHIRYGFELPAQPLHFIPDSGTALQVAMAIDVSQRVDCNPVFVAKGNNGEGICLKIAGQDVHWVHDDEVAKKATELYQATGRTISPNVRFIGFSTSDLDERRLRKYTADELKAVIGNGLRVDQHFQATWIEPKETPIAPYDVTIFLSDDVSEYYTFFELFPTVKLGLF</sequence>
<protein>
    <submittedName>
        <fullName evidence="1">Uncharacterized protein</fullName>
    </submittedName>
</protein>
<dbReference type="RefSeq" id="WP_147262877.1">
    <property type="nucleotide sequence ID" value="NZ_QNRK01000032.1"/>
</dbReference>
<dbReference type="OrthoDB" id="9828697at2"/>
<keyword evidence="2" id="KW-1185">Reference proteome</keyword>
<dbReference type="AlphaFoldDB" id="A0A366EV64"/>
<dbReference type="Proteomes" id="UP000253529">
    <property type="component" value="Unassembled WGS sequence"/>
</dbReference>
<comment type="caution">
    <text evidence="1">The sequence shown here is derived from an EMBL/GenBank/DDBJ whole genome shotgun (WGS) entry which is preliminary data.</text>
</comment>
<evidence type="ECO:0000313" key="2">
    <source>
        <dbReference type="Proteomes" id="UP000253529"/>
    </source>
</evidence>
<reference evidence="1 2" key="1">
    <citation type="submission" date="2018-06" db="EMBL/GenBank/DDBJ databases">
        <title>Genomic Encyclopedia of Type Strains, Phase IV (KMG-IV): sequencing the most valuable type-strain genomes for metagenomic binning, comparative biology and taxonomic classification.</title>
        <authorList>
            <person name="Goeker M."/>
        </authorList>
    </citation>
    <scope>NUCLEOTIDE SEQUENCE [LARGE SCALE GENOMIC DNA]</scope>
    <source>
        <strain evidence="1 2">DSM 24875</strain>
    </source>
</reference>
<dbReference type="EMBL" id="QNRK01000032">
    <property type="protein sequence ID" value="RBP06268.1"/>
    <property type="molecule type" value="Genomic_DNA"/>
</dbReference>